<sequence length="88" mass="10592">MIKLDEYEQDILESVENGEWESKKDIDDRLQQLQFYIKNQKKKAISIRVNENDIYELKKKALENSIPYQNLIQILIHQFATNKIHLNM</sequence>
<accession>A0A6M8EF84</accession>
<keyword evidence="2" id="KW-1185">Reference proteome</keyword>
<proteinExistence type="predicted"/>
<dbReference type="EMBL" id="CP042652">
    <property type="protein sequence ID" value="QKE28026.1"/>
    <property type="molecule type" value="Genomic_DNA"/>
</dbReference>
<gene>
    <name evidence="1" type="ORF">AACT_0832</name>
</gene>
<organism evidence="1 2">
    <name type="scientific">Arcobacter acticola</name>
    <dbReference type="NCBI Taxonomy" id="1849015"/>
    <lineage>
        <taxon>Bacteria</taxon>
        <taxon>Pseudomonadati</taxon>
        <taxon>Campylobacterota</taxon>
        <taxon>Epsilonproteobacteria</taxon>
        <taxon>Campylobacterales</taxon>
        <taxon>Arcobacteraceae</taxon>
        <taxon>Arcobacter</taxon>
    </lineage>
</organism>
<dbReference type="AlphaFoldDB" id="A0A6M8EF84"/>
<reference evidence="1 2" key="1">
    <citation type="submission" date="2019-08" db="EMBL/GenBank/DDBJ databases">
        <title>Complete genome sequence of Arcobacter acticola.</title>
        <authorList>
            <person name="Miller W."/>
        </authorList>
    </citation>
    <scope>NUCLEOTIDE SEQUENCE [LARGE SCALE GENOMIC DNA]</scope>
    <source>
        <strain evidence="1 2">KCTC 52212</strain>
    </source>
</reference>
<dbReference type="KEGG" id="paco:AACT_0832"/>
<protein>
    <submittedName>
        <fullName evidence="1">Toxin-antitoxin system, antitoxin component, CopG family</fullName>
    </submittedName>
</protein>
<evidence type="ECO:0000313" key="2">
    <source>
        <dbReference type="Proteomes" id="UP000503483"/>
    </source>
</evidence>
<dbReference type="RefSeq" id="WP_172125246.1">
    <property type="nucleotide sequence ID" value="NZ_CP042652.1"/>
</dbReference>
<evidence type="ECO:0000313" key="1">
    <source>
        <dbReference type="EMBL" id="QKE28026.1"/>
    </source>
</evidence>
<dbReference type="Proteomes" id="UP000503483">
    <property type="component" value="Chromosome"/>
</dbReference>
<name>A0A6M8EF84_9BACT</name>